<feature type="domain" description="Legume lectin" evidence="4">
    <location>
        <begin position="26"/>
        <end position="85"/>
    </location>
</feature>
<dbReference type="SUPFAM" id="SSF49899">
    <property type="entry name" value="Concanavalin A-like lectins/glucanases"/>
    <property type="match status" value="1"/>
</dbReference>
<evidence type="ECO:0000256" key="2">
    <source>
        <dbReference type="ARBA" id="ARBA00022734"/>
    </source>
</evidence>
<evidence type="ECO:0000259" key="4">
    <source>
        <dbReference type="Pfam" id="PF00139"/>
    </source>
</evidence>
<dbReference type="GO" id="GO:0016301">
    <property type="term" value="F:kinase activity"/>
    <property type="evidence" value="ECO:0007669"/>
    <property type="project" value="UniProtKB-KW"/>
</dbReference>
<evidence type="ECO:0000256" key="1">
    <source>
        <dbReference type="ARBA" id="ARBA00007606"/>
    </source>
</evidence>
<keyword evidence="5" id="KW-0808">Transferase</keyword>
<protein>
    <submittedName>
        <fullName evidence="5">Protein kinase domain</fullName>
    </submittedName>
</protein>
<dbReference type="KEGG" id="qsa:O6P43_033282"/>
<reference evidence="5" key="1">
    <citation type="journal article" date="2023" name="Science">
        <title>Elucidation of the pathway for biosynthesis of saponin adjuvants from the soapbark tree.</title>
        <authorList>
            <person name="Reed J."/>
            <person name="Orme A."/>
            <person name="El-Demerdash A."/>
            <person name="Owen C."/>
            <person name="Martin L.B.B."/>
            <person name="Misra R.C."/>
            <person name="Kikuchi S."/>
            <person name="Rejzek M."/>
            <person name="Martin A.C."/>
            <person name="Harkess A."/>
            <person name="Leebens-Mack J."/>
            <person name="Louveau T."/>
            <person name="Stephenson M.J."/>
            <person name="Osbourn A."/>
        </authorList>
    </citation>
    <scope>NUCLEOTIDE SEQUENCE</scope>
    <source>
        <strain evidence="5">S10</strain>
    </source>
</reference>
<keyword evidence="3" id="KW-0732">Signal</keyword>
<dbReference type="Gene3D" id="2.60.120.200">
    <property type="match status" value="1"/>
</dbReference>
<dbReference type="Pfam" id="PF00139">
    <property type="entry name" value="Lectin_legB"/>
    <property type="match status" value="1"/>
</dbReference>
<evidence type="ECO:0000313" key="5">
    <source>
        <dbReference type="EMBL" id="KAJ7943775.1"/>
    </source>
</evidence>
<comment type="caution">
    <text evidence="5">The sequence shown here is derived from an EMBL/GenBank/DDBJ whole genome shotgun (WGS) entry which is preliminary data.</text>
</comment>
<comment type="similarity">
    <text evidence="1">Belongs to the leguminous lectin family.</text>
</comment>
<dbReference type="InterPro" id="IPR013320">
    <property type="entry name" value="ConA-like_dom_sf"/>
</dbReference>
<dbReference type="EMBL" id="JARAOO010000014">
    <property type="protein sequence ID" value="KAJ7943775.1"/>
    <property type="molecule type" value="Genomic_DNA"/>
</dbReference>
<organism evidence="5 6">
    <name type="scientific">Quillaja saponaria</name>
    <name type="common">Soap bark tree</name>
    <dbReference type="NCBI Taxonomy" id="32244"/>
    <lineage>
        <taxon>Eukaryota</taxon>
        <taxon>Viridiplantae</taxon>
        <taxon>Streptophyta</taxon>
        <taxon>Embryophyta</taxon>
        <taxon>Tracheophyta</taxon>
        <taxon>Spermatophyta</taxon>
        <taxon>Magnoliopsida</taxon>
        <taxon>eudicotyledons</taxon>
        <taxon>Gunneridae</taxon>
        <taxon>Pentapetalae</taxon>
        <taxon>rosids</taxon>
        <taxon>fabids</taxon>
        <taxon>Fabales</taxon>
        <taxon>Quillajaceae</taxon>
        <taxon>Quillaja</taxon>
    </lineage>
</organism>
<keyword evidence="5" id="KW-0418">Kinase</keyword>
<evidence type="ECO:0000256" key="3">
    <source>
        <dbReference type="SAM" id="SignalP"/>
    </source>
</evidence>
<dbReference type="GO" id="GO:0030246">
    <property type="term" value="F:carbohydrate binding"/>
    <property type="evidence" value="ECO:0007669"/>
    <property type="project" value="UniProtKB-KW"/>
</dbReference>
<feature type="chain" id="PRO_5042234039" evidence="3">
    <location>
        <begin position="26"/>
        <end position="125"/>
    </location>
</feature>
<feature type="signal peptide" evidence="3">
    <location>
        <begin position="1"/>
        <end position="25"/>
    </location>
</feature>
<name>A0AAD7KPS0_QUISA</name>
<keyword evidence="2" id="KW-0430">Lectin</keyword>
<proteinExistence type="inferred from homology"/>
<evidence type="ECO:0000313" key="6">
    <source>
        <dbReference type="Proteomes" id="UP001163823"/>
    </source>
</evidence>
<gene>
    <name evidence="5" type="ORF">O6P43_033282</name>
</gene>
<dbReference type="InterPro" id="IPR001220">
    <property type="entry name" value="Legume_lectin_dom"/>
</dbReference>
<accession>A0AAD7KPS0</accession>
<dbReference type="AlphaFoldDB" id="A0AAD7KPS0"/>
<dbReference type="Proteomes" id="UP001163823">
    <property type="component" value="Chromosome 14"/>
</dbReference>
<sequence>MAATSQDQILLLFFCLFFFLPSANSVDFTLSRFDPSSPEILYQGDAVPSVGAIELTNKLNYVNRVGWAIYSEKVPLWDTNTGKLTASQLITPSLSVLKACRMAMDLFSSLLLLNFKFHQIQPVDS</sequence>
<keyword evidence="6" id="KW-1185">Reference proteome</keyword>